<accession>A0ACB8W9I9</accession>
<sequence length="309" mass="34346">MRMKKEDEDEEGEEEGSCLRLHHADSTVGRHKLKVKLTKMMDALSVVSQLRDLASEPQNRAVIVQDQGCLPGLVLFLDHQNPDVLFATLQTLRYLAELSPNIPTMKNELGMMVSLENLILREGLSFDITALAQEVFDILNAPANPVPRSPEREKRKKPQFFINSSNKKAKSVTLHIQGLDSTDQRGLCEEALLKVKGVISFTFQMASKRCTVRIRSDLSTESLASAIAATKVLSAQQVVKNETGEEIFIPLNSSGVEVQQNAALPDYLPEEESPESEVNRAISRTTAKEDSNGSWLNAAASFLTKTFYW</sequence>
<protein>
    <submittedName>
        <fullName evidence="1">Uncharacterized protein</fullName>
    </submittedName>
</protein>
<name>A0ACB8W9I9_9TELE</name>
<organism evidence="1 2">
    <name type="scientific">Scortum barcoo</name>
    <name type="common">barcoo grunter</name>
    <dbReference type="NCBI Taxonomy" id="214431"/>
    <lineage>
        <taxon>Eukaryota</taxon>
        <taxon>Metazoa</taxon>
        <taxon>Chordata</taxon>
        <taxon>Craniata</taxon>
        <taxon>Vertebrata</taxon>
        <taxon>Euteleostomi</taxon>
        <taxon>Actinopterygii</taxon>
        <taxon>Neopterygii</taxon>
        <taxon>Teleostei</taxon>
        <taxon>Neoteleostei</taxon>
        <taxon>Acanthomorphata</taxon>
        <taxon>Eupercaria</taxon>
        <taxon>Centrarchiformes</taxon>
        <taxon>Terapontoidei</taxon>
        <taxon>Terapontidae</taxon>
        <taxon>Scortum</taxon>
    </lineage>
</organism>
<comment type="caution">
    <text evidence="1">The sequence shown here is derived from an EMBL/GenBank/DDBJ whole genome shotgun (WGS) entry which is preliminary data.</text>
</comment>
<evidence type="ECO:0000313" key="2">
    <source>
        <dbReference type="Proteomes" id="UP000831701"/>
    </source>
</evidence>
<evidence type="ECO:0000313" key="1">
    <source>
        <dbReference type="EMBL" id="KAI3364360.1"/>
    </source>
</evidence>
<proteinExistence type="predicted"/>
<dbReference type="Proteomes" id="UP000831701">
    <property type="component" value="Chromosome 13"/>
</dbReference>
<keyword evidence="2" id="KW-1185">Reference proteome</keyword>
<reference evidence="1" key="1">
    <citation type="submission" date="2022-04" db="EMBL/GenBank/DDBJ databases">
        <title>Jade perch genome.</title>
        <authorList>
            <person name="Chao B."/>
        </authorList>
    </citation>
    <scope>NUCLEOTIDE SEQUENCE</scope>
    <source>
        <strain evidence="1">CB-2022</strain>
    </source>
</reference>
<dbReference type="EMBL" id="CM041543">
    <property type="protein sequence ID" value="KAI3364360.1"/>
    <property type="molecule type" value="Genomic_DNA"/>
</dbReference>
<gene>
    <name evidence="1" type="ORF">L3Q82_011163</name>
</gene>